<protein>
    <submittedName>
        <fullName evidence="2">Toprim-like</fullName>
    </submittedName>
</protein>
<dbReference type="PROSITE" id="PS50880">
    <property type="entry name" value="TOPRIM"/>
    <property type="match status" value="1"/>
</dbReference>
<accession>A0A1T4UY48</accession>
<proteinExistence type="predicted"/>
<organism evidence="2 3">
    <name type="scientific">Succinivibrio dextrinosolvens DSM 3072</name>
    <dbReference type="NCBI Taxonomy" id="1123324"/>
    <lineage>
        <taxon>Bacteria</taxon>
        <taxon>Pseudomonadati</taxon>
        <taxon>Pseudomonadota</taxon>
        <taxon>Gammaproteobacteria</taxon>
        <taxon>Aeromonadales</taxon>
        <taxon>Succinivibrionaceae</taxon>
        <taxon>Succinivibrio</taxon>
    </lineage>
</organism>
<dbReference type="SUPFAM" id="SSF56731">
    <property type="entry name" value="DNA primase core"/>
    <property type="match status" value="1"/>
</dbReference>
<dbReference type="RefSeq" id="WP_078927872.1">
    <property type="nucleotide sequence ID" value="NZ_FUXX01000002.1"/>
</dbReference>
<evidence type="ECO:0000313" key="3">
    <source>
        <dbReference type="Proteomes" id="UP000242432"/>
    </source>
</evidence>
<reference evidence="3" key="1">
    <citation type="submission" date="2017-02" db="EMBL/GenBank/DDBJ databases">
        <authorList>
            <person name="Varghese N."/>
            <person name="Submissions S."/>
        </authorList>
    </citation>
    <scope>NUCLEOTIDE SEQUENCE [LARGE SCALE GENOMIC DNA]</scope>
    <source>
        <strain evidence="3">DSM 3072</strain>
    </source>
</reference>
<evidence type="ECO:0000313" key="2">
    <source>
        <dbReference type="EMBL" id="SKA57558.1"/>
    </source>
</evidence>
<dbReference type="PANTHER" id="PTHR30313:SF2">
    <property type="entry name" value="DNA PRIMASE"/>
    <property type="match status" value="1"/>
</dbReference>
<dbReference type="STRING" id="83771.SAMN02910357_01116"/>
<dbReference type="EMBL" id="FUXX01000002">
    <property type="protein sequence ID" value="SKA57558.1"/>
    <property type="molecule type" value="Genomic_DNA"/>
</dbReference>
<dbReference type="Gene3D" id="3.40.1360.10">
    <property type="match status" value="1"/>
</dbReference>
<dbReference type="GO" id="GO:0005737">
    <property type="term" value="C:cytoplasm"/>
    <property type="evidence" value="ECO:0007669"/>
    <property type="project" value="TreeGrafter"/>
</dbReference>
<feature type="domain" description="Toprim" evidence="1">
    <location>
        <begin position="373"/>
        <end position="455"/>
    </location>
</feature>
<dbReference type="Pfam" id="PF13155">
    <property type="entry name" value="Toprim_2"/>
    <property type="match status" value="1"/>
</dbReference>
<dbReference type="InterPro" id="IPR034154">
    <property type="entry name" value="TOPRIM_DnaG/twinkle"/>
</dbReference>
<dbReference type="Proteomes" id="UP000242432">
    <property type="component" value="Unassembled WGS sequence"/>
</dbReference>
<keyword evidence="3" id="KW-1185">Reference proteome</keyword>
<dbReference type="SMART" id="SM00493">
    <property type="entry name" value="TOPRIM"/>
    <property type="match status" value="1"/>
</dbReference>
<name>A0A1T4UY48_9GAMM</name>
<dbReference type="InterPro" id="IPR006171">
    <property type="entry name" value="TOPRIM_dom"/>
</dbReference>
<dbReference type="PANTHER" id="PTHR30313">
    <property type="entry name" value="DNA PRIMASE"/>
    <property type="match status" value="1"/>
</dbReference>
<evidence type="ECO:0000259" key="1">
    <source>
        <dbReference type="PROSITE" id="PS50880"/>
    </source>
</evidence>
<dbReference type="GO" id="GO:0006269">
    <property type="term" value="P:DNA replication, synthesis of primer"/>
    <property type="evidence" value="ECO:0007669"/>
    <property type="project" value="TreeGrafter"/>
</dbReference>
<dbReference type="InterPro" id="IPR050219">
    <property type="entry name" value="DnaG_primase"/>
</dbReference>
<dbReference type="AlphaFoldDB" id="A0A1T4UY48"/>
<dbReference type="CDD" id="cd01029">
    <property type="entry name" value="TOPRIM_primases"/>
    <property type="match status" value="1"/>
</dbReference>
<gene>
    <name evidence="2" type="ORF">SAMN02745213_00250</name>
</gene>
<sequence length="680" mass="75751">MLEQEFESKKKFLLAKLPDYLKAKGINTESSFSCLNPKDTSHLPSMKYDAATNTVKCYNCNTCYNIFDLIGMDNNLSSFSQQFAKAYELYVGKLPIGFVSILSKLNSEREASFSTENTSPKPYIKEPVFEIADEHQKQNTFIPFGHNDAIKSDDVFGAKKIDESRFGHIEPEPFGGNLMNNERFNPSNIGSDGVSQQRSANAISPFDEARLHPFNARNTVASNTPVQPTFGGFGQAQNIASSLHNLNTPDEKNTDTPKLSDMEHSPFQTFSREDTYDYTAYIKKCCENVGATDYFRERGLSDSIIEKFRLGYDDCYYADGDNNPDSVIWKAAIIPYGTHGYVARNTIEDDSGERFRKKGFFNIYNHEALEQPGTIFITEGEMDALSLETLGMHAIALGGAGNIQLLMESIRGVNVKHHYYICLDNDAAGEEAANKLGAMMFQSGISFNRINLAHPYKDLNEALCSDRDTLSQRLSSLEKMLTLKLDGLKSNVPGYRYINSSEDLSSLRFSPSLYSLSGHPMVLRRISAALIRNSSKKCIYASLSCQRNALESIINANNQNLGTSYSENIRFIEYTKENLISKLITGVGSMIIQGHTDLVTFVDLTSLTEQEAAGIIRKIEDENQVLKVAMVLLCNQSAREAAEGICIQNLNVDISEGGEFTVKTINEQGRPAFFVKTSSF</sequence>